<reference evidence="2" key="1">
    <citation type="submission" date="2023-06" db="EMBL/GenBank/DDBJ databases">
        <authorList>
            <consortium name="Lawrence Berkeley National Laboratory"/>
            <person name="Ahrendt S."/>
            <person name="Sahu N."/>
            <person name="Indic B."/>
            <person name="Wong-Bajracharya J."/>
            <person name="Merenyi Z."/>
            <person name="Ke H.-M."/>
            <person name="Monk M."/>
            <person name="Kocsube S."/>
            <person name="Drula E."/>
            <person name="Lipzen A."/>
            <person name="Balint B."/>
            <person name="Henrissat B."/>
            <person name="Andreopoulos B."/>
            <person name="Martin F.M."/>
            <person name="Harder C.B."/>
            <person name="Rigling D."/>
            <person name="Ford K.L."/>
            <person name="Foster G.D."/>
            <person name="Pangilinan J."/>
            <person name="Papanicolaou A."/>
            <person name="Barry K."/>
            <person name="LaButti K."/>
            <person name="Viragh M."/>
            <person name="Koriabine M."/>
            <person name="Yan M."/>
            <person name="Riley R."/>
            <person name="Champramary S."/>
            <person name="Plett K.L."/>
            <person name="Tsai I.J."/>
            <person name="Slot J."/>
            <person name="Sipos G."/>
            <person name="Plett J."/>
            <person name="Nagy L.G."/>
            <person name="Grigoriev I.V."/>
        </authorList>
    </citation>
    <scope>NUCLEOTIDE SEQUENCE</scope>
    <source>
        <strain evidence="2">CCBAS 213</strain>
    </source>
</reference>
<accession>A0AA39MJL6</accession>
<gene>
    <name evidence="2" type="ORF">EV420DRAFT_1588509</name>
</gene>
<dbReference type="Gene3D" id="1.10.510.10">
    <property type="entry name" value="Transferase(Phosphotransferase) domain 1"/>
    <property type="match status" value="1"/>
</dbReference>
<feature type="compositionally biased region" description="Polar residues" evidence="1">
    <location>
        <begin position="10"/>
        <end position="23"/>
    </location>
</feature>
<dbReference type="GeneID" id="85358406"/>
<feature type="region of interest" description="Disordered" evidence="1">
    <location>
        <begin position="315"/>
        <end position="360"/>
    </location>
</feature>
<comment type="caution">
    <text evidence="2">The sequence shown here is derived from an EMBL/GenBank/DDBJ whole genome shotgun (WGS) entry which is preliminary data.</text>
</comment>
<evidence type="ECO:0000313" key="2">
    <source>
        <dbReference type="EMBL" id="KAK0437296.1"/>
    </source>
</evidence>
<feature type="compositionally biased region" description="Polar residues" evidence="1">
    <location>
        <begin position="479"/>
        <end position="491"/>
    </location>
</feature>
<sequence length="759" mass="84816">MSKSTRRSQRQAGPSAASTPSRNVFSGEDALEFLFNYRPKFIKPEGFEGSEGTRDPAQYDMHMHSQLLLKDVVLFPDMLQQLAGVVDSKLRPSTGSTRNLPQVPGSDDLYPQRVRLRLGANGGFTIGPEADLQREYRHLQKLSSLVASTLFAGLDQWSSIFRYSDNPISMMPCALADGYLSLDKDAIAKAKLPKGLDSDIQLVIEMGLSDFLFWEFKSMNAGREGVMRAISHLAGSEFPWVRCPTIRSCPGGRFCKKPNNRFQFTVTGHKTGMDGGILEDAKGVKSGVSNRSMFRFDKSNIDFSVASAPNTSEWKFKSGERKTPKRTKRKPKLGDGSDEVEGGNSEDECEASGGVDDGSGHRLSFNKGDFTKALKIIQQVWAEAVNVDATFMVLNAGSREFIGIRDRKLQRLYLSPLIDLDDPSSLPAGYFKIHTGLQIAALHDVILRAKRLKALSRLPKLYTLEYGRGEPYQDKAPNTAKTPKPSESATTPKEAKAEISAHANEDNDDYCSGSEITLTPEEQQLFQRLREADSLKISWKTYIERLGPASSMTVTRSNASPPNDTEMEVHVMDHYSKSTHSYYCYVDNGQTAVRGIVIKFSRLRQERIGLRNEFDMYTKLRKIGTIAQSLGIPQYFGLYKHRDSTVLVLLDSGDSVPAKFKNRTPNDVYSQVQKAVQTMHSIRITHGSLTPENILVTRNGREKKSQWNIHMISWKNACDHRLLSARKNSLVKERSEGPWRLSSRSKVLTPSLSKIDETG</sequence>
<feature type="region of interest" description="Disordered" evidence="1">
    <location>
        <begin position="1"/>
        <end position="23"/>
    </location>
</feature>
<dbReference type="SUPFAM" id="SSF56112">
    <property type="entry name" value="Protein kinase-like (PK-like)"/>
    <property type="match status" value="1"/>
</dbReference>
<feature type="region of interest" description="Disordered" evidence="1">
    <location>
        <begin position="472"/>
        <end position="514"/>
    </location>
</feature>
<protein>
    <submittedName>
        <fullName evidence="2">Uncharacterized protein</fullName>
    </submittedName>
</protein>
<evidence type="ECO:0000256" key="1">
    <source>
        <dbReference type="SAM" id="MobiDB-lite"/>
    </source>
</evidence>
<dbReference type="InterPro" id="IPR011009">
    <property type="entry name" value="Kinase-like_dom_sf"/>
</dbReference>
<organism evidence="2 3">
    <name type="scientific">Armillaria tabescens</name>
    <name type="common">Ringless honey mushroom</name>
    <name type="synonym">Agaricus tabescens</name>
    <dbReference type="NCBI Taxonomy" id="1929756"/>
    <lineage>
        <taxon>Eukaryota</taxon>
        <taxon>Fungi</taxon>
        <taxon>Dikarya</taxon>
        <taxon>Basidiomycota</taxon>
        <taxon>Agaricomycotina</taxon>
        <taxon>Agaricomycetes</taxon>
        <taxon>Agaricomycetidae</taxon>
        <taxon>Agaricales</taxon>
        <taxon>Marasmiineae</taxon>
        <taxon>Physalacriaceae</taxon>
        <taxon>Desarmillaria</taxon>
    </lineage>
</organism>
<keyword evidence="3" id="KW-1185">Reference proteome</keyword>
<feature type="non-terminal residue" evidence="2">
    <location>
        <position position="759"/>
    </location>
</feature>
<feature type="compositionally biased region" description="Acidic residues" evidence="1">
    <location>
        <begin position="336"/>
        <end position="350"/>
    </location>
</feature>
<dbReference type="RefSeq" id="XP_060322568.1">
    <property type="nucleotide sequence ID" value="XM_060474858.1"/>
</dbReference>
<dbReference type="Proteomes" id="UP001175211">
    <property type="component" value="Unassembled WGS sequence"/>
</dbReference>
<proteinExistence type="predicted"/>
<dbReference type="AlphaFoldDB" id="A0AA39MJL6"/>
<dbReference type="EMBL" id="JAUEPS010000113">
    <property type="protein sequence ID" value="KAK0437296.1"/>
    <property type="molecule type" value="Genomic_DNA"/>
</dbReference>
<evidence type="ECO:0000313" key="3">
    <source>
        <dbReference type="Proteomes" id="UP001175211"/>
    </source>
</evidence>
<name>A0AA39MJL6_ARMTA</name>
<feature type="compositionally biased region" description="Basic and acidic residues" evidence="1">
    <location>
        <begin position="493"/>
        <end position="505"/>
    </location>
</feature>